<keyword evidence="6" id="KW-1185">Reference proteome</keyword>
<feature type="region of interest" description="Disordered" evidence="3">
    <location>
        <begin position="1"/>
        <end position="26"/>
    </location>
</feature>
<gene>
    <name evidence="5" type="ORF">ATK30_0174</name>
</gene>
<reference evidence="5 6" key="1">
    <citation type="submission" date="2017-12" db="EMBL/GenBank/DDBJ databases">
        <title>Sequencing the genomes of 1000 Actinobacteria strains.</title>
        <authorList>
            <person name="Klenk H.-P."/>
        </authorList>
    </citation>
    <scope>NUCLEOTIDE SEQUENCE [LARGE SCALE GENOMIC DNA]</scope>
    <source>
        <strain evidence="5 6">DSM 45165</strain>
    </source>
</reference>
<proteinExistence type="predicted"/>
<dbReference type="PANTHER" id="PTHR30055:SF200">
    <property type="entry name" value="HTH-TYPE TRANSCRIPTIONAL REPRESSOR BDCR"/>
    <property type="match status" value="1"/>
</dbReference>
<evidence type="ECO:0000259" key="4">
    <source>
        <dbReference type="PROSITE" id="PS50977"/>
    </source>
</evidence>
<feature type="domain" description="HTH tetR-type" evidence="4">
    <location>
        <begin position="30"/>
        <end position="90"/>
    </location>
</feature>
<keyword evidence="1 2" id="KW-0238">DNA-binding</keyword>
<dbReference type="PANTHER" id="PTHR30055">
    <property type="entry name" value="HTH-TYPE TRANSCRIPTIONAL REGULATOR RUTR"/>
    <property type="match status" value="1"/>
</dbReference>
<dbReference type="Proteomes" id="UP000233750">
    <property type="component" value="Unassembled WGS sequence"/>
</dbReference>
<dbReference type="InterPro" id="IPR009057">
    <property type="entry name" value="Homeodomain-like_sf"/>
</dbReference>
<dbReference type="AlphaFoldDB" id="A0A2N3X1U2"/>
<evidence type="ECO:0000256" key="3">
    <source>
        <dbReference type="SAM" id="MobiDB-lite"/>
    </source>
</evidence>
<organism evidence="5 6">
    <name type="scientific">Amycolatopsis echigonensis</name>
    <dbReference type="NCBI Taxonomy" id="2576905"/>
    <lineage>
        <taxon>Bacteria</taxon>
        <taxon>Bacillati</taxon>
        <taxon>Actinomycetota</taxon>
        <taxon>Actinomycetes</taxon>
        <taxon>Pseudonocardiales</taxon>
        <taxon>Pseudonocardiaceae</taxon>
        <taxon>Amycolatopsis</taxon>
    </lineage>
</organism>
<evidence type="ECO:0000256" key="2">
    <source>
        <dbReference type="PROSITE-ProRule" id="PRU00335"/>
    </source>
</evidence>
<dbReference type="GO" id="GO:0000976">
    <property type="term" value="F:transcription cis-regulatory region binding"/>
    <property type="evidence" value="ECO:0007669"/>
    <property type="project" value="TreeGrafter"/>
</dbReference>
<dbReference type="InterPro" id="IPR001647">
    <property type="entry name" value="HTH_TetR"/>
</dbReference>
<dbReference type="EMBL" id="PJMY01000001">
    <property type="protein sequence ID" value="PKW00097.1"/>
    <property type="molecule type" value="Genomic_DNA"/>
</dbReference>
<dbReference type="SUPFAM" id="SSF48498">
    <property type="entry name" value="Tetracyclin repressor-like, C-terminal domain"/>
    <property type="match status" value="1"/>
</dbReference>
<dbReference type="SUPFAM" id="SSF46689">
    <property type="entry name" value="Homeodomain-like"/>
    <property type="match status" value="1"/>
</dbReference>
<comment type="caution">
    <text evidence="5">The sequence shown here is derived from an EMBL/GenBank/DDBJ whole genome shotgun (WGS) entry which is preliminary data.</text>
</comment>
<feature type="compositionally biased region" description="Low complexity" evidence="3">
    <location>
        <begin position="7"/>
        <end position="26"/>
    </location>
</feature>
<dbReference type="RefSeq" id="WP_101433809.1">
    <property type="nucleotide sequence ID" value="NZ_PJMY01000001.1"/>
</dbReference>
<evidence type="ECO:0000313" key="6">
    <source>
        <dbReference type="Proteomes" id="UP000233750"/>
    </source>
</evidence>
<evidence type="ECO:0000313" key="5">
    <source>
        <dbReference type="EMBL" id="PKW00097.1"/>
    </source>
</evidence>
<sequence>MNDNKLASDAGSRDASPAARGAATRGRSGAATRARILEVASELFYADGVRATSADRIIEQVGITKVTFYRHFRTKSVLVVAYLEEQAAAERAWMEGVRRKDDPVGSLRALATDIGAVSCKPGFRGCAFINAAAEFSDPDDPVRSAVDAHRCWMLAEFADIAADAGIKDSQMVARQLMILRDGAMVNGYLGDPATLGASLAAAFTSVVAPPAAPER</sequence>
<name>A0A2N3X1U2_9PSEU</name>
<protein>
    <submittedName>
        <fullName evidence="5">TetR family transcriptional regulator</fullName>
    </submittedName>
</protein>
<dbReference type="GO" id="GO:0003700">
    <property type="term" value="F:DNA-binding transcription factor activity"/>
    <property type="evidence" value="ECO:0007669"/>
    <property type="project" value="TreeGrafter"/>
</dbReference>
<dbReference type="Pfam" id="PF00440">
    <property type="entry name" value="TetR_N"/>
    <property type="match status" value="1"/>
</dbReference>
<accession>A0A2N3X1U2</accession>
<dbReference type="PRINTS" id="PR00455">
    <property type="entry name" value="HTHTETR"/>
</dbReference>
<dbReference type="InterPro" id="IPR050109">
    <property type="entry name" value="HTH-type_TetR-like_transc_reg"/>
</dbReference>
<feature type="DNA-binding region" description="H-T-H motif" evidence="2">
    <location>
        <begin position="53"/>
        <end position="72"/>
    </location>
</feature>
<dbReference type="PROSITE" id="PS50977">
    <property type="entry name" value="HTH_TETR_2"/>
    <property type="match status" value="1"/>
</dbReference>
<dbReference type="OrthoDB" id="4214267at2"/>
<dbReference type="Gene3D" id="1.10.357.10">
    <property type="entry name" value="Tetracycline Repressor, domain 2"/>
    <property type="match status" value="1"/>
</dbReference>
<evidence type="ECO:0000256" key="1">
    <source>
        <dbReference type="ARBA" id="ARBA00023125"/>
    </source>
</evidence>
<dbReference type="InterPro" id="IPR036271">
    <property type="entry name" value="Tet_transcr_reg_TetR-rel_C_sf"/>
</dbReference>